<keyword evidence="3" id="KW-0347">Helicase</keyword>
<evidence type="ECO:0000256" key="3">
    <source>
        <dbReference type="ARBA" id="ARBA00022806"/>
    </source>
</evidence>
<keyword evidence="5" id="KW-0175">Coiled coil</keyword>
<feature type="domain" description="Helicase ATP-binding" evidence="6">
    <location>
        <begin position="96"/>
        <end position="263"/>
    </location>
</feature>
<evidence type="ECO:0000256" key="5">
    <source>
        <dbReference type="SAM" id="Coils"/>
    </source>
</evidence>
<organism evidence="7 8">
    <name type="scientific">Toxocara canis</name>
    <name type="common">Canine roundworm</name>
    <dbReference type="NCBI Taxonomy" id="6265"/>
    <lineage>
        <taxon>Eukaryota</taxon>
        <taxon>Metazoa</taxon>
        <taxon>Ecdysozoa</taxon>
        <taxon>Nematoda</taxon>
        <taxon>Chromadorea</taxon>
        <taxon>Rhabditida</taxon>
        <taxon>Spirurina</taxon>
        <taxon>Ascaridomorpha</taxon>
        <taxon>Ascaridoidea</taxon>
        <taxon>Toxocaridae</taxon>
        <taxon>Toxocara</taxon>
    </lineage>
</organism>
<evidence type="ECO:0000259" key="6">
    <source>
        <dbReference type="PROSITE" id="PS51192"/>
    </source>
</evidence>
<evidence type="ECO:0000256" key="4">
    <source>
        <dbReference type="ARBA" id="ARBA00022840"/>
    </source>
</evidence>
<keyword evidence="1" id="KW-0547">Nucleotide-binding</keyword>
<dbReference type="AlphaFoldDB" id="A0A0B2UXY9"/>
<dbReference type="GO" id="GO:0005524">
    <property type="term" value="F:ATP binding"/>
    <property type="evidence" value="ECO:0007669"/>
    <property type="project" value="UniProtKB-KW"/>
</dbReference>
<keyword evidence="2" id="KW-0378">Hydrolase</keyword>
<accession>A0A0B2UXY9</accession>
<evidence type="ECO:0000256" key="1">
    <source>
        <dbReference type="ARBA" id="ARBA00022741"/>
    </source>
</evidence>
<dbReference type="GO" id="GO:0000400">
    <property type="term" value="F:four-way junction DNA binding"/>
    <property type="evidence" value="ECO:0007669"/>
    <property type="project" value="TreeGrafter"/>
</dbReference>
<dbReference type="OMA" id="RQNIWNA"/>
<keyword evidence="8" id="KW-1185">Reference proteome</keyword>
<evidence type="ECO:0000313" key="7">
    <source>
        <dbReference type="EMBL" id="KHN74328.1"/>
    </source>
</evidence>
<proteinExistence type="predicted"/>
<gene>
    <name evidence="7" type="primary">FANCM</name>
    <name evidence="7" type="ORF">Tcan_16243</name>
</gene>
<comment type="caution">
    <text evidence="7">The sequence shown here is derived from an EMBL/GenBank/DDBJ whole genome shotgun (WGS) entry which is preliminary data.</text>
</comment>
<name>A0A0B2UXY9_TOXCA</name>
<dbReference type="InterPro" id="IPR014001">
    <property type="entry name" value="Helicase_ATP-bd"/>
</dbReference>
<evidence type="ECO:0000313" key="8">
    <source>
        <dbReference type="Proteomes" id="UP000031036"/>
    </source>
</evidence>
<dbReference type="GO" id="GO:0045003">
    <property type="term" value="P:double-strand break repair via synthesis-dependent strand annealing"/>
    <property type="evidence" value="ECO:0007669"/>
    <property type="project" value="TreeGrafter"/>
</dbReference>
<dbReference type="GO" id="GO:0043138">
    <property type="term" value="F:3'-5' DNA helicase activity"/>
    <property type="evidence" value="ECO:0007669"/>
    <property type="project" value="TreeGrafter"/>
</dbReference>
<dbReference type="PROSITE" id="PS51192">
    <property type="entry name" value="HELICASE_ATP_BIND_1"/>
    <property type="match status" value="1"/>
</dbReference>
<sequence length="318" mass="36384">MKIRVANISRPYTSTHKWMKEQKLGIDIRYMEPFGFAHLRQQNAHDPSSSWRISDRARERLKNAANEIRSSKAQIASMKRLYYPVNTPACRYQKQLVLDSLFRNVLIALPKELDSFFVASVVMMNFRRWFPHNKVLYVGSTTDIVRRMADVFVDLTGYTKNDICIYGAKKKCDRLAEWCNYGVVFATAEMLSADMKDGRMGSDVCLVVADDAQRAVSGSHMLCEMIRTFILNKGNFRILALTDNRITKVASLQLIVMNLQIGLIRSQSAFKDDISLTVSSPRMQEIYVSITHEMELVANALVEVGSIIYMYICIYIIS</sequence>
<dbReference type="PANTHER" id="PTHR14025">
    <property type="entry name" value="FANCONI ANEMIA GROUP M FANCM FAMILY MEMBER"/>
    <property type="match status" value="1"/>
</dbReference>
<keyword evidence="4" id="KW-0067">ATP-binding</keyword>
<feature type="coiled-coil region" evidence="5">
    <location>
        <begin position="54"/>
        <end position="81"/>
    </location>
</feature>
<dbReference type="OrthoDB" id="787137at2759"/>
<dbReference type="Proteomes" id="UP000031036">
    <property type="component" value="Unassembled WGS sequence"/>
</dbReference>
<dbReference type="EMBL" id="JPKZ01002922">
    <property type="protein sequence ID" value="KHN74328.1"/>
    <property type="molecule type" value="Genomic_DNA"/>
</dbReference>
<dbReference type="Gene3D" id="3.40.50.300">
    <property type="entry name" value="P-loop containing nucleotide triphosphate hydrolases"/>
    <property type="match status" value="1"/>
</dbReference>
<dbReference type="GO" id="GO:0036297">
    <property type="term" value="P:interstrand cross-link repair"/>
    <property type="evidence" value="ECO:0007669"/>
    <property type="project" value="TreeGrafter"/>
</dbReference>
<dbReference type="InterPro" id="IPR027417">
    <property type="entry name" value="P-loop_NTPase"/>
</dbReference>
<dbReference type="STRING" id="6265.A0A0B2UXY9"/>
<dbReference type="GO" id="GO:0016787">
    <property type="term" value="F:hydrolase activity"/>
    <property type="evidence" value="ECO:0007669"/>
    <property type="project" value="UniProtKB-KW"/>
</dbReference>
<reference evidence="7 8" key="1">
    <citation type="submission" date="2014-11" db="EMBL/GenBank/DDBJ databases">
        <title>Genetic blueprint of the zoonotic pathogen Toxocara canis.</title>
        <authorList>
            <person name="Zhu X.-Q."/>
            <person name="Korhonen P.K."/>
            <person name="Cai H."/>
            <person name="Young N.D."/>
            <person name="Nejsum P."/>
            <person name="von Samson-Himmelstjerna G."/>
            <person name="Boag P.R."/>
            <person name="Tan P."/>
            <person name="Li Q."/>
            <person name="Min J."/>
            <person name="Yang Y."/>
            <person name="Wang X."/>
            <person name="Fang X."/>
            <person name="Hall R.S."/>
            <person name="Hofmann A."/>
            <person name="Sternberg P.W."/>
            <person name="Jex A.R."/>
            <person name="Gasser R.B."/>
        </authorList>
    </citation>
    <scope>NUCLEOTIDE SEQUENCE [LARGE SCALE GENOMIC DNA]</scope>
    <source>
        <strain evidence="7">PN_DK_2014</strain>
    </source>
</reference>
<dbReference type="GO" id="GO:0009378">
    <property type="term" value="F:four-way junction helicase activity"/>
    <property type="evidence" value="ECO:0007669"/>
    <property type="project" value="TreeGrafter"/>
</dbReference>
<protein>
    <submittedName>
        <fullName evidence="7">Fanconi anemia group M protein</fullName>
    </submittedName>
</protein>
<dbReference type="SUPFAM" id="SSF52540">
    <property type="entry name" value="P-loop containing nucleoside triphosphate hydrolases"/>
    <property type="match status" value="1"/>
</dbReference>
<dbReference type="PANTHER" id="PTHR14025:SF20">
    <property type="entry name" value="FANCONI ANEMIA GROUP M PROTEIN"/>
    <property type="match status" value="1"/>
</dbReference>
<evidence type="ECO:0000256" key="2">
    <source>
        <dbReference type="ARBA" id="ARBA00022801"/>
    </source>
</evidence>